<dbReference type="Pfam" id="PF00306">
    <property type="entry name" value="ATP-synt_ab_C"/>
    <property type="match status" value="1"/>
</dbReference>
<dbReference type="GO" id="GO:0015986">
    <property type="term" value="P:proton motive force-driven ATP synthesis"/>
    <property type="evidence" value="ECO:0007669"/>
    <property type="project" value="InterPro"/>
</dbReference>
<name>U6LQA0_9EIME</name>
<dbReference type="InterPro" id="IPR038376">
    <property type="entry name" value="ATP_synth_asu_C_sf"/>
</dbReference>
<evidence type="ECO:0000313" key="2">
    <source>
        <dbReference type="EMBL" id="CDJ52336.1"/>
    </source>
</evidence>
<sequence>MKQVAGTMKLELAQFREVAAFAQFGFESLFVKHIETNHQQILDTIEREKQLSEETEKSLRAAIEDFVAANEFKKR</sequence>
<dbReference type="Gene3D" id="1.20.150.20">
    <property type="entry name" value="ATP synthase alpha/beta chain, C-terminal domain"/>
    <property type="match status" value="2"/>
</dbReference>
<dbReference type="OrthoDB" id="9805536at2759"/>
<gene>
    <name evidence="2" type="ORF">EBH_0048920</name>
</gene>
<evidence type="ECO:0000259" key="1">
    <source>
        <dbReference type="Pfam" id="PF00306"/>
    </source>
</evidence>
<reference evidence="2" key="1">
    <citation type="submission" date="2013-10" db="EMBL/GenBank/DDBJ databases">
        <title>Genomic analysis of the causative agents of coccidiosis in chickens.</title>
        <authorList>
            <person name="Reid A.J."/>
            <person name="Blake D."/>
            <person name="Billington K."/>
            <person name="Browne H."/>
            <person name="Dunn M."/>
            <person name="Hung S."/>
            <person name="Kawahara F."/>
            <person name="Miranda-Saavedra D."/>
            <person name="Mourier T."/>
            <person name="Nagra H."/>
            <person name="Otto T.D."/>
            <person name="Rawlings N."/>
            <person name="Sanchez A."/>
            <person name="Sanders M."/>
            <person name="Subramaniam C."/>
            <person name="Tay Y."/>
            <person name="Dear P."/>
            <person name="Doerig C."/>
            <person name="Gruber A."/>
            <person name="Parkinson J."/>
            <person name="Shirley M."/>
            <person name="Wan K.L."/>
            <person name="Berriman M."/>
            <person name="Tomley F."/>
            <person name="Pain A."/>
        </authorList>
    </citation>
    <scope>NUCLEOTIDE SEQUENCE [LARGE SCALE GENOMIC DNA]</scope>
    <source>
        <strain evidence="2">Houghton</strain>
    </source>
</reference>
<organism evidence="2 3">
    <name type="scientific">Eimeria brunetti</name>
    <dbReference type="NCBI Taxonomy" id="51314"/>
    <lineage>
        <taxon>Eukaryota</taxon>
        <taxon>Sar</taxon>
        <taxon>Alveolata</taxon>
        <taxon>Apicomplexa</taxon>
        <taxon>Conoidasida</taxon>
        <taxon>Coccidia</taxon>
        <taxon>Eucoccidiorida</taxon>
        <taxon>Eimeriorina</taxon>
        <taxon>Eimeriidae</taxon>
        <taxon>Eimeria</taxon>
    </lineage>
</organism>
<protein>
    <submittedName>
        <fullName evidence="2">ATP synthase subunit alpha, related</fullName>
    </submittedName>
</protein>
<keyword evidence="3" id="KW-1185">Reference proteome</keyword>
<dbReference type="Proteomes" id="UP000030750">
    <property type="component" value="Unassembled WGS sequence"/>
</dbReference>
<dbReference type="SUPFAM" id="SSF47917">
    <property type="entry name" value="C-terminal domain of alpha and beta subunits of F1 ATP synthase"/>
    <property type="match status" value="1"/>
</dbReference>
<dbReference type="VEuPathDB" id="ToxoDB:EBH_0048920"/>
<evidence type="ECO:0000313" key="3">
    <source>
        <dbReference type="Proteomes" id="UP000030750"/>
    </source>
</evidence>
<reference evidence="2" key="2">
    <citation type="submission" date="2013-10" db="EMBL/GenBank/DDBJ databases">
        <authorList>
            <person name="Aslett M."/>
        </authorList>
    </citation>
    <scope>NUCLEOTIDE SEQUENCE [LARGE SCALE GENOMIC DNA]</scope>
    <source>
        <strain evidence="2">Houghton</strain>
    </source>
</reference>
<dbReference type="EMBL" id="HG713113">
    <property type="protein sequence ID" value="CDJ52336.1"/>
    <property type="molecule type" value="Genomic_DNA"/>
</dbReference>
<dbReference type="InterPro" id="IPR000793">
    <property type="entry name" value="ATP_synth_asu_C"/>
</dbReference>
<proteinExistence type="predicted"/>
<dbReference type="AlphaFoldDB" id="U6LQA0"/>
<accession>U6LQA0</accession>
<feature type="domain" description="ATP synthase alpha subunit C-terminal" evidence="1">
    <location>
        <begin position="1"/>
        <end position="26"/>
    </location>
</feature>